<gene>
    <name evidence="2" type="ORF">BC739_004125</name>
</gene>
<dbReference type="RefSeq" id="WP_182838105.1">
    <property type="nucleotide sequence ID" value="NZ_BAAABQ010000051.1"/>
</dbReference>
<dbReference type="EMBL" id="JACJID010000003">
    <property type="protein sequence ID" value="MBA8926919.1"/>
    <property type="molecule type" value="Genomic_DNA"/>
</dbReference>
<keyword evidence="3" id="KW-1185">Reference proteome</keyword>
<accession>A0ABR6BK36</accession>
<feature type="region of interest" description="Disordered" evidence="1">
    <location>
        <begin position="26"/>
        <end position="75"/>
    </location>
</feature>
<dbReference type="Proteomes" id="UP000517916">
    <property type="component" value="Unassembled WGS sequence"/>
</dbReference>
<protein>
    <submittedName>
        <fullName evidence="2">Uncharacterized protein</fullName>
    </submittedName>
</protein>
<name>A0ABR6BK36_9PSEU</name>
<feature type="compositionally biased region" description="Basic and acidic residues" evidence="1">
    <location>
        <begin position="59"/>
        <end position="75"/>
    </location>
</feature>
<feature type="compositionally biased region" description="Basic residues" evidence="1">
    <location>
        <begin position="35"/>
        <end position="44"/>
    </location>
</feature>
<evidence type="ECO:0000313" key="2">
    <source>
        <dbReference type="EMBL" id="MBA8926919.1"/>
    </source>
</evidence>
<sequence length="75" mass="8488">MSTADYSPDGLTEDDITALQREVTAELRREGHLPPPRRTRRRTAASRPRATARAQITRSPREPAARRDQGRGDHQ</sequence>
<feature type="compositionally biased region" description="Low complexity" evidence="1">
    <location>
        <begin position="45"/>
        <end position="54"/>
    </location>
</feature>
<evidence type="ECO:0000256" key="1">
    <source>
        <dbReference type="SAM" id="MobiDB-lite"/>
    </source>
</evidence>
<comment type="caution">
    <text evidence="2">The sequence shown here is derived from an EMBL/GenBank/DDBJ whole genome shotgun (WGS) entry which is preliminary data.</text>
</comment>
<evidence type="ECO:0000313" key="3">
    <source>
        <dbReference type="Proteomes" id="UP000517916"/>
    </source>
</evidence>
<proteinExistence type="predicted"/>
<organism evidence="2 3">
    <name type="scientific">Kutzneria viridogrisea</name>
    <dbReference type="NCBI Taxonomy" id="47990"/>
    <lineage>
        <taxon>Bacteria</taxon>
        <taxon>Bacillati</taxon>
        <taxon>Actinomycetota</taxon>
        <taxon>Actinomycetes</taxon>
        <taxon>Pseudonocardiales</taxon>
        <taxon>Pseudonocardiaceae</taxon>
        <taxon>Kutzneria</taxon>
    </lineage>
</organism>
<reference evidence="2 3" key="1">
    <citation type="submission" date="2020-08" db="EMBL/GenBank/DDBJ databases">
        <title>Genomic Encyclopedia of Archaeal and Bacterial Type Strains, Phase II (KMG-II): from individual species to whole genera.</title>
        <authorList>
            <person name="Goeker M."/>
        </authorList>
    </citation>
    <scope>NUCLEOTIDE SEQUENCE [LARGE SCALE GENOMIC DNA]</scope>
    <source>
        <strain evidence="2 3">DSM 43850</strain>
    </source>
</reference>